<dbReference type="AlphaFoldDB" id="A0A8T3VFB5"/>
<gene>
    <name evidence="1" type="ORF">E7Z73_03890</name>
</gene>
<accession>A0A8T3VFB5</accession>
<dbReference type="RefSeq" id="WP_303736519.1">
    <property type="nucleotide sequence ID" value="NZ_SUTE01000031.1"/>
</dbReference>
<proteinExistence type="predicted"/>
<organism evidence="1 2">
    <name type="scientific">Methanobrevibacter millerae</name>
    <dbReference type="NCBI Taxonomy" id="230361"/>
    <lineage>
        <taxon>Archaea</taxon>
        <taxon>Methanobacteriati</taxon>
        <taxon>Methanobacteriota</taxon>
        <taxon>Methanomada group</taxon>
        <taxon>Methanobacteria</taxon>
        <taxon>Methanobacteriales</taxon>
        <taxon>Methanobacteriaceae</taxon>
        <taxon>Methanobrevibacter</taxon>
    </lineage>
</organism>
<evidence type="ECO:0000313" key="2">
    <source>
        <dbReference type="Proteomes" id="UP000762703"/>
    </source>
</evidence>
<reference evidence="1" key="1">
    <citation type="submission" date="2019-04" db="EMBL/GenBank/DDBJ databases">
        <title>Evolution of Biomass-Degrading Anaerobic Consortia Revealed by Metagenomics.</title>
        <authorList>
            <person name="Peng X."/>
        </authorList>
    </citation>
    <scope>NUCLEOTIDE SEQUENCE</scope>
    <source>
        <strain evidence="1">SIG12</strain>
    </source>
</reference>
<dbReference type="Proteomes" id="UP000762703">
    <property type="component" value="Unassembled WGS sequence"/>
</dbReference>
<sequence length="84" mass="9725">MVFSRRKRQIFLKLDEELIQQINDFAVKSKMTQNKVITSWIVKGLAQSKQESDKKSLKDLANSITLPFTTDSVEITKGLRLREL</sequence>
<evidence type="ECO:0000313" key="1">
    <source>
        <dbReference type="EMBL" id="MBE6504876.1"/>
    </source>
</evidence>
<protein>
    <submittedName>
        <fullName evidence="1">Uncharacterized protein</fullName>
    </submittedName>
</protein>
<dbReference type="EMBL" id="SUTE01000031">
    <property type="protein sequence ID" value="MBE6504876.1"/>
    <property type="molecule type" value="Genomic_DNA"/>
</dbReference>
<name>A0A8T3VFB5_9EURY</name>
<comment type="caution">
    <text evidence="1">The sequence shown here is derived from an EMBL/GenBank/DDBJ whole genome shotgun (WGS) entry which is preliminary data.</text>
</comment>